<keyword evidence="1" id="KW-0732">Signal</keyword>
<gene>
    <name evidence="2" type="ORF">K1X13_14600</name>
</gene>
<evidence type="ECO:0000256" key="1">
    <source>
        <dbReference type="SAM" id="SignalP"/>
    </source>
</evidence>
<dbReference type="Proteomes" id="UP000754710">
    <property type="component" value="Unassembled WGS sequence"/>
</dbReference>
<proteinExistence type="predicted"/>
<feature type="signal peptide" evidence="1">
    <location>
        <begin position="1"/>
        <end position="38"/>
    </location>
</feature>
<dbReference type="EMBL" id="JAIEZQ010000002">
    <property type="protein sequence ID" value="MBY9076062.1"/>
    <property type="molecule type" value="Genomic_DNA"/>
</dbReference>
<feature type="chain" id="PRO_5046035177" evidence="1">
    <location>
        <begin position="39"/>
        <end position="294"/>
    </location>
</feature>
<keyword evidence="3" id="KW-1185">Reference proteome</keyword>
<dbReference type="RefSeq" id="WP_221025746.1">
    <property type="nucleotide sequence ID" value="NZ_JAIEZQ010000002.1"/>
</dbReference>
<protein>
    <submittedName>
        <fullName evidence="2">Uncharacterized protein</fullName>
    </submittedName>
</protein>
<evidence type="ECO:0000313" key="2">
    <source>
        <dbReference type="EMBL" id="MBY9076062.1"/>
    </source>
</evidence>
<accession>A0ABS7RNF2</accession>
<evidence type="ECO:0000313" key="3">
    <source>
        <dbReference type="Proteomes" id="UP000754710"/>
    </source>
</evidence>
<organism evidence="2 3">
    <name type="scientific">Nocardioides jiangsuensis</name>
    <dbReference type="NCBI Taxonomy" id="2866161"/>
    <lineage>
        <taxon>Bacteria</taxon>
        <taxon>Bacillati</taxon>
        <taxon>Actinomycetota</taxon>
        <taxon>Actinomycetes</taxon>
        <taxon>Propionibacteriales</taxon>
        <taxon>Nocardioidaceae</taxon>
        <taxon>Nocardioides</taxon>
    </lineage>
</organism>
<reference evidence="2 3" key="1">
    <citation type="submission" date="2021-08" db="EMBL/GenBank/DDBJ databases">
        <title>Nocardioides bacterium WL0053 sp. nov., isolated from the sediment.</title>
        <authorList>
            <person name="Wang L."/>
            <person name="Zhang D."/>
            <person name="Zhang A."/>
        </authorList>
    </citation>
    <scope>NUCLEOTIDE SEQUENCE [LARGE SCALE GENOMIC DNA]</scope>
    <source>
        <strain evidence="2 3">WL0053</strain>
    </source>
</reference>
<comment type="caution">
    <text evidence="2">The sequence shown here is derived from an EMBL/GenBank/DDBJ whole genome shotgun (WGS) entry which is preliminary data.</text>
</comment>
<sequence>MSAPLRSPALRTSHALRTLAAATVALASVLLAHPPAEAATPERAMWVWTQPPAKTLVNFAKRHSAQDLFISVPPNLPSSSSALSWVRSVSKAARGTGIRLHALGGDPGWIDDPAAALAWQEAALSTGLFTGSHVDVEPWGHPAWDTDQAGTVARYLDLLGALEASTALPVEADVAFWLHTVGTAEGRSLDAAVLDRVDAVTIMSYRNTVTGADSITDVGATTLATAAAAGKPARLAVETRYLGDDAISRKQTFYGQSDIDLATALQQVDAAEAGSPSYAGISVHDYAGWDALPG</sequence>
<name>A0ABS7RNF2_9ACTN</name>